<evidence type="ECO:0000313" key="4">
    <source>
        <dbReference type="Proteomes" id="UP001241472"/>
    </source>
</evidence>
<dbReference type="Pfam" id="PF10097">
    <property type="entry name" value="DUF2335"/>
    <property type="match status" value="1"/>
</dbReference>
<evidence type="ECO:0000313" key="3">
    <source>
        <dbReference type="EMBL" id="MDP9838159.1"/>
    </source>
</evidence>
<protein>
    <submittedName>
        <fullName evidence="3">Membrane protein</fullName>
    </submittedName>
</protein>
<evidence type="ECO:0000256" key="2">
    <source>
        <dbReference type="SAM" id="Phobius"/>
    </source>
</evidence>
<proteinExistence type="predicted"/>
<accession>A0ABT9PWA5</accession>
<dbReference type="EMBL" id="JAUSRF010000009">
    <property type="protein sequence ID" value="MDP9838159.1"/>
    <property type="molecule type" value="Genomic_DNA"/>
</dbReference>
<name>A0ABT9PWA5_9HYPH</name>
<dbReference type="RefSeq" id="WP_306835755.1">
    <property type="nucleotide sequence ID" value="NZ_JAUSRF010000009.1"/>
</dbReference>
<evidence type="ECO:0000256" key="1">
    <source>
        <dbReference type="SAM" id="MobiDB-lite"/>
    </source>
</evidence>
<keyword evidence="4" id="KW-1185">Reference proteome</keyword>
<keyword evidence="2" id="KW-0812">Transmembrane</keyword>
<feature type="region of interest" description="Disordered" evidence="1">
    <location>
        <begin position="1"/>
        <end position="25"/>
    </location>
</feature>
<reference evidence="3 4" key="1">
    <citation type="submission" date="2023-07" db="EMBL/GenBank/DDBJ databases">
        <title>Sorghum-associated microbial communities from plants grown in Nebraska, USA.</title>
        <authorList>
            <person name="Schachtman D."/>
        </authorList>
    </citation>
    <scope>NUCLEOTIDE SEQUENCE [LARGE SCALE GENOMIC DNA]</scope>
    <source>
        <strain evidence="3 4">DS1307</strain>
    </source>
</reference>
<comment type="caution">
    <text evidence="3">The sequence shown here is derived from an EMBL/GenBank/DDBJ whole genome shotgun (WGS) entry which is preliminary data.</text>
</comment>
<sequence length="167" mass="18062">MAKNSDRSPPPEKPETAKPPENKTAETIESSIERELAPILANLPHRQREDIILRVIGVARTATFSGPLPHPGHLGEYDRIVPGSADRMLRMAEETLEHNRAVARKAQASDHLYRLLGMLLGFSALILLVAAAVYAGLNGNNILAGLLLGTGVFSCVGVFVSAHVRRD</sequence>
<dbReference type="InterPro" id="IPR019284">
    <property type="entry name" value="RP532"/>
</dbReference>
<keyword evidence="2" id="KW-0472">Membrane</keyword>
<keyword evidence="2" id="KW-1133">Transmembrane helix</keyword>
<organism evidence="3 4">
    <name type="scientific">Neorhizobium huautlense</name>
    <dbReference type="NCBI Taxonomy" id="67774"/>
    <lineage>
        <taxon>Bacteria</taxon>
        <taxon>Pseudomonadati</taxon>
        <taxon>Pseudomonadota</taxon>
        <taxon>Alphaproteobacteria</taxon>
        <taxon>Hyphomicrobiales</taxon>
        <taxon>Rhizobiaceae</taxon>
        <taxon>Rhizobium/Agrobacterium group</taxon>
        <taxon>Neorhizobium</taxon>
    </lineage>
</organism>
<feature type="transmembrane region" description="Helical" evidence="2">
    <location>
        <begin position="112"/>
        <end position="136"/>
    </location>
</feature>
<feature type="transmembrane region" description="Helical" evidence="2">
    <location>
        <begin position="142"/>
        <end position="164"/>
    </location>
</feature>
<dbReference type="Proteomes" id="UP001241472">
    <property type="component" value="Unassembled WGS sequence"/>
</dbReference>
<gene>
    <name evidence="3" type="ORF">J2T09_002926</name>
</gene>